<feature type="compositionally biased region" description="Low complexity" evidence="5">
    <location>
        <begin position="799"/>
        <end position="813"/>
    </location>
</feature>
<feature type="compositionally biased region" description="Basic and acidic residues" evidence="5">
    <location>
        <begin position="858"/>
        <end position="870"/>
    </location>
</feature>
<proteinExistence type="predicted"/>
<evidence type="ECO:0000256" key="3">
    <source>
        <dbReference type="ARBA" id="ARBA00022833"/>
    </source>
</evidence>
<gene>
    <name evidence="7" type="ORF">SmJEL517_g06061</name>
</gene>
<dbReference type="Pfam" id="PF00628">
    <property type="entry name" value="PHD"/>
    <property type="match status" value="1"/>
</dbReference>
<dbReference type="InterPro" id="IPR013083">
    <property type="entry name" value="Znf_RING/FYVE/PHD"/>
</dbReference>
<feature type="region of interest" description="Disordered" evidence="5">
    <location>
        <begin position="90"/>
        <end position="158"/>
    </location>
</feature>
<feature type="compositionally biased region" description="Basic and acidic residues" evidence="5">
    <location>
        <begin position="106"/>
        <end position="120"/>
    </location>
</feature>
<keyword evidence="8" id="KW-1185">Reference proteome</keyword>
<dbReference type="InterPro" id="IPR019786">
    <property type="entry name" value="Zinc_finger_PHD-type_CS"/>
</dbReference>
<feature type="region of interest" description="Disordered" evidence="5">
    <location>
        <begin position="523"/>
        <end position="543"/>
    </location>
</feature>
<dbReference type="InterPro" id="IPR019787">
    <property type="entry name" value="Znf_PHD-finger"/>
</dbReference>
<dbReference type="SUPFAM" id="SSF57903">
    <property type="entry name" value="FYVE/PHD zinc finger"/>
    <property type="match status" value="2"/>
</dbReference>
<feature type="region of interest" description="Disordered" evidence="5">
    <location>
        <begin position="786"/>
        <end position="821"/>
    </location>
</feature>
<evidence type="ECO:0000313" key="7">
    <source>
        <dbReference type="EMBL" id="TPX30376.1"/>
    </source>
</evidence>
<feature type="compositionally biased region" description="Polar residues" evidence="5">
    <location>
        <begin position="32"/>
        <end position="43"/>
    </location>
</feature>
<dbReference type="InterPro" id="IPR052819">
    <property type="entry name" value="Chromatin_regulatory_protein"/>
</dbReference>
<evidence type="ECO:0000313" key="8">
    <source>
        <dbReference type="Proteomes" id="UP000319731"/>
    </source>
</evidence>
<feature type="region of interest" description="Disordered" evidence="5">
    <location>
        <begin position="1"/>
        <end position="45"/>
    </location>
</feature>
<dbReference type="AlphaFoldDB" id="A0A507BXC1"/>
<dbReference type="SMART" id="SM00249">
    <property type="entry name" value="PHD"/>
    <property type="match status" value="2"/>
</dbReference>
<dbReference type="PANTHER" id="PTHR47636:SF1">
    <property type="entry name" value="TRANSCRIPTIONAL REGULATORY PROTEIN RCO1"/>
    <property type="match status" value="1"/>
</dbReference>
<evidence type="ECO:0000256" key="4">
    <source>
        <dbReference type="PROSITE-ProRule" id="PRU00146"/>
    </source>
</evidence>
<dbReference type="Gene3D" id="3.30.40.10">
    <property type="entry name" value="Zinc/RING finger domain, C3HC4 (zinc finger)"/>
    <property type="match status" value="2"/>
</dbReference>
<dbReference type="GeneID" id="42007284"/>
<dbReference type="PROSITE" id="PS50016">
    <property type="entry name" value="ZF_PHD_2"/>
    <property type="match status" value="1"/>
</dbReference>
<sequence length="1089" mass="121292">MEHTISDDGTSIRKPSEDNIRMTRSKSKSPDRNNPTMLESIPSQPLVRNIEEYRLSPAAINRTPKSSTSTIVDAAALDMDVDLIAENVTDMDGGADISDGGPPDAESTHSDNDIAEHLDATENEAPAPVSDGGPPSEKDESEIGSTQTPLLNPAKFDHQDDVISVDDLKMDSNMQDSTIFDSDSALSSVSSELTDLSDGEMSDARIVSSQPTKKRRMPKGDASQTSKRARLKDGRSYATSSTPESDYLKPNKQSKRHGKRPDAPHDADDTEDDGRGAASGNEEKRRAGRPKRDPKVKTDNLSISYATIMGGVRLPHNMIKNPLPTRPPAVAADPTDDILDDMKLILGEEKRTGISDMDAKRKTHRLKFITPKPIEIPGHSIKSFLANLEPPSPTRFAGDMESLRATGDSDNHCSSCLLGGYLVCCDSCPRVFHVGCMNPPFVKAPEGSWECAVCRPRQAQPLPVETETFSLMWKPLLDDMDKTNPKVFELPRHIREIFEGVLTHPHSGAYLDATEREIMEEDGKMRRKEKRQRMLGGDKDKKDGIEPESQACYKCGKTDMKLTSTQFLSSRSATFTRLSNDSGEPMLINDCVRSNMIKCDFCDLCWHYDCLDPPLADVPPRNLEKIDLNLIRDLRKTSWGQDALRDWEWSEFVDAGRPKRRNADLLPDINHGSALNHIKDAESGDERIGRSSPAPNFSLGLVFIRRKWMCPCHVEWVRPKRRKKKTWGWIEVEEGIERPPMLAPATVSVAEGMTLDNVFTITSRNPDMATELNDLKDPLIEGLVSPHILRSEDKRQSRLETPSPERSSRSTRSGIKTVNGGGAASAYPVVITISGLSSSSPSPNKAPPHNIPPNDSAPDSKRRRESHSRESPVVAAPVIIDRTHTSTYAKRDIRRRTPDSKNDGFAEILSDDEDVEMVVNKPEPAPKHSILKDIKESLKVPKELKIKIDIDAEMEIRGVKHLIPVKRVKLDFVEKCRSLRALVVGDVGKPEELRDETDRELVQRVASKLPPVGENYWSAPQLDELYTSTQEDLLVDSAVTYLSQSSTTLSFTHSRYAVRDDIETWLDSISRFENDVAYHLQRRHLASSL</sequence>
<dbReference type="OrthoDB" id="5876363at2759"/>
<evidence type="ECO:0000256" key="1">
    <source>
        <dbReference type="ARBA" id="ARBA00022723"/>
    </source>
</evidence>
<feature type="region of interest" description="Disordered" evidence="5">
    <location>
        <begin position="175"/>
        <end position="300"/>
    </location>
</feature>
<feature type="compositionally biased region" description="Basic and acidic residues" evidence="5">
    <location>
        <begin position="1"/>
        <end position="21"/>
    </location>
</feature>
<feature type="compositionally biased region" description="Low complexity" evidence="5">
    <location>
        <begin position="182"/>
        <end position="191"/>
    </location>
</feature>
<dbReference type="Proteomes" id="UP000319731">
    <property type="component" value="Unassembled WGS sequence"/>
</dbReference>
<evidence type="ECO:0000259" key="6">
    <source>
        <dbReference type="PROSITE" id="PS50016"/>
    </source>
</evidence>
<protein>
    <recommendedName>
        <fullName evidence="6">PHD-type domain-containing protein</fullName>
    </recommendedName>
</protein>
<keyword evidence="3" id="KW-0862">Zinc</keyword>
<comment type="caution">
    <text evidence="7">The sequence shown here is derived from an EMBL/GenBank/DDBJ whole genome shotgun (WGS) entry which is preliminary data.</text>
</comment>
<evidence type="ECO:0000256" key="2">
    <source>
        <dbReference type="ARBA" id="ARBA00022771"/>
    </source>
</evidence>
<organism evidence="7 8">
    <name type="scientific">Synchytrium microbalum</name>
    <dbReference type="NCBI Taxonomy" id="1806994"/>
    <lineage>
        <taxon>Eukaryota</taxon>
        <taxon>Fungi</taxon>
        <taxon>Fungi incertae sedis</taxon>
        <taxon>Chytridiomycota</taxon>
        <taxon>Chytridiomycota incertae sedis</taxon>
        <taxon>Chytridiomycetes</taxon>
        <taxon>Synchytriales</taxon>
        <taxon>Synchytriaceae</taxon>
        <taxon>Synchytrium</taxon>
    </lineage>
</organism>
<dbReference type="GO" id="GO:0006357">
    <property type="term" value="P:regulation of transcription by RNA polymerase II"/>
    <property type="evidence" value="ECO:0007669"/>
    <property type="project" value="TreeGrafter"/>
</dbReference>
<keyword evidence="2 4" id="KW-0863">Zinc-finger</keyword>
<dbReference type="InterPro" id="IPR001965">
    <property type="entry name" value="Znf_PHD"/>
</dbReference>
<feature type="compositionally biased region" description="Basic and acidic residues" evidence="5">
    <location>
        <begin position="281"/>
        <end position="298"/>
    </location>
</feature>
<evidence type="ECO:0000256" key="5">
    <source>
        <dbReference type="SAM" id="MobiDB-lite"/>
    </source>
</evidence>
<feature type="compositionally biased region" description="Basic and acidic residues" evidence="5">
    <location>
        <begin position="881"/>
        <end position="904"/>
    </location>
</feature>
<feature type="domain" description="PHD-type" evidence="6">
    <location>
        <begin position="410"/>
        <end position="457"/>
    </location>
</feature>
<dbReference type="PROSITE" id="PS01359">
    <property type="entry name" value="ZF_PHD_1"/>
    <property type="match status" value="1"/>
</dbReference>
<keyword evidence="1" id="KW-0479">Metal-binding</keyword>
<feature type="compositionally biased region" description="Basic and acidic residues" evidence="5">
    <location>
        <begin position="789"/>
        <end position="798"/>
    </location>
</feature>
<dbReference type="GO" id="GO:0032221">
    <property type="term" value="C:Rpd3S complex"/>
    <property type="evidence" value="ECO:0007669"/>
    <property type="project" value="TreeGrafter"/>
</dbReference>
<dbReference type="GO" id="GO:0008270">
    <property type="term" value="F:zinc ion binding"/>
    <property type="evidence" value="ECO:0007669"/>
    <property type="project" value="UniProtKB-KW"/>
</dbReference>
<reference evidence="7 8" key="1">
    <citation type="journal article" date="2019" name="Sci. Rep.">
        <title>Comparative genomics of chytrid fungi reveal insights into the obligate biotrophic and pathogenic lifestyle of Synchytrium endobioticum.</title>
        <authorList>
            <person name="van de Vossenberg B.T.L.H."/>
            <person name="Warris S."/>
            <person name="Nguyen H.D.T."/>
            <person name="van Gent-Pelzer M.P.E."/>
            <person name="Joly D.L."/>
            <person name="van de Geest H.C."/>
            <person name="Bonants P.J.M."/>
            <person name="Smith D.S."/>
            <person name="Levesque C.A."/>
            <person name="van der Lee T.A.J."/>
        </authorList>
    </citation>
    <scope>NUCLEOTIDE SEQUENCE [LARGE SCALE GENOMIC DNA]</scope>
    <source>
        <strain evidence="7 8">JEL517</strain>
    </source>
</reference>
<dbReference type="InterPro" id="IPR011011">
    <property type="entry name" value="Znf_FYVE_PHD"/>
</dbReference>
<dbReference type="RefSeq" id="XP_031022051.1">
    <property type="nucleotide sequence ID" value="XM_031171987.1"/>
</dbReference>
<accession>A0A507BXC1</accession>
<dbReference type="EMBL" id="QEAO01000073">
    <property type="protein sequence ID" value="TPX30376.1"/>
    <property type="molecule type" value="Genomic_DNA"/>
</dbReference>
<dbReference type="PANTHER" id="PTHR47636">
    <property type="entry name" value="TRANSCRIPTIONAL REGULATORY PROTEIN RCO1"/>
    <property type="match status" value="1"/>
</dbReference>
<feature type="region of interest" description="Disordered" evidence="5">
    <location>
        <begin position="836"/>
        <end position="905"/>
    </location>
</feature>
<name>A0A507BXC1_9FUNG</name>
<dbReference type="STRING" id="1806994.A0A507BXC1"/>